<evidence type="ECO:0000259" key="1">
    <source>
        <dbReference type="Pfam" id="PF02229"/>
    </source>
</evidence>
<sequence length="81" mass="8807">MSDIIVAEFQKNSREDFRVAVGEFKGHALAHVRAWARKDDGTVIPTKNGLSLRLHQIPDLIRALEKAAAAGEAAGFHGTLD</sequence>
<keyword evidence="3" id="KW-1185">Reference proteome</keyword>
<dbReference type="InterPro" id="IPR009044">
    <property type="entry name" value="ssDNA-bd_transcriptional_reg"/>
</dbReference>
<dbReference type="Proteomes" id="UP001595796">
    <property type="component" value="Unassembled WGS sequence"/>
</dbReference>
<comment type="caution">
    <text evidence="2">The sequence shown here is derived from an EMBL/GenBank/DDBJ whole genome shotgun (WGS) entry which is preliminary data.</text>
</comment>
<name>A0ABV9Z453_9HYPH</name>
<evidence type="ECO:0000313" key="3">
    <source>
        <dbReference type="Proteomes" id="UP001595796"/>
    </source>
</evidence>
<dbReference type="Pfam" id="PF02229">
    <property type="entry name" value="PC4"/>
    <property type="match status" value="1"/>
</dbReference>
<accession>A0ABV9Z453</accession>
<dbReference type="RefSeq" id="WP_114956868.1">
    <property type="nucleotide sequence ID" value="NZ_JBHSJF010000006.1"/>
</dbReference>
<gene>
    <name evidence="2" type="ORF">ACFPFW_12850</name>
</gene>
<protein>
    <submittedName>
        <fullName evidence="2">Transcriptional coactivator p15/PC4 family protein</fullName>
    </submittedName>
</protein>
<evidence type="ECO:0000313" key="2">
    <source>
        <dbReference type="EMBL" id="MFC5068897.1"/>
    </source>
</evidence>
<dbReference type="SUPFAM" id="SSF54447">
    <property type="entry name" value="ssDNA-binding transcriptional regulator domain"/>
    <property type="match status" value="1"/>
</dbReference>
<dbReference type="Gene3D" id="2.30.31.10">
    <property type="entry name" value="Transcriptional Coactivator Pc4, Chain A"/>
    <property type="match status" value="1"/>
</dbReference>
<proteinExistence type="predicted"/>
<feature type="domain" description="Transcriptional coactivator p15 (PC4) C-terminal" evidence="1">
    <location>
        <begin position="14"/>
        <end position="62"/>
    </location>
</feature>
<reference evidence="3" key="1">
    <citation type="journal article" date="2019" name="Int. J. Syst. Evol. Microbiol.">
        <title>The Global Catalogue of Microorganisms (GCM) 10K type strain sequencing project: providing services to taxonomists for standard genome sequencing and annotation.</title>
        <authorList>
            <consortium name="The Broad Institute Genomics Platform"/>
            <consortium name="The Broad Institute Genome Sequencing Center for Infectious Disease"/>
            <person name="Wu L."/>
            <person name="Ma J."/>
        </authorList>
    </citation>
    <scope>NUCLEOTIDE SEQUENCE [LARGE SCALE GENOMIC DNA]</scope>
    <source>
        <strain evidence="3">CGMCC 1.16444</strain>
    </source>
</reference>
<organism evidence="2 3">
    <name type="scientific">Flaviflagellibacter deserti</name>
    <dbReference type="NCBI Taxonomy" id="2267266"/>
    <lineage>
        <taxon>Bacteria</taxon>
        <taxon>Pseudomonadati</taxon>
        <taxon>Pseudomonadota</taxon>
        <taxon>Alphaproteobacteria</taxon>
        <taxon>Hyphomicrobiales</taxon>
        <taxon>Flaviflagellibacter</taxon>
    </lineage>
</organism>
<dbReference type="InterPro" id="IPR003173">
    <property type="entry name" value="PC4_C"/>
</dbReference>
<dbReference type="EMBL" id="JBHSJF010000006">
    <property type="protein sequence ID" value="MFC5068897.1"/>
    <property type="molecule type" value="Genomic_DNA"/>
</dbReference>